<protein>
    <recommendedName>
        <fullName evidence="2">Knottins-like domain-containing protein</fullName>
    </recommendedName>
</protein>
<sequence length="99" mass="10320">MAHSAGKSLSAVLILFVAIAAVAAESASVRGYNLFPCYDTLSANYKGLCIGLIHDKACKRVCLAESSANINGACEIFKCWCSTRCTFETVAAASAPIPA</sequence>
<evidence type="ECO:0000313" key="4">
    <source>
        <dbReference type="Proteomes" id="UP000298652"/>
    </source>
</evidence>
<evidence type="ECO:0000313" key="3">
    <source>
        <dbReference type="EMBL" id="TKW02402.1"/>
    </source>
</evidence>
<dbReference type="Gene3D" id="3.30.30.10">
    <property type="entry name" value="Knottin, scorpion toxin-like"/>
    <property type="match status" value="1"/>
</dbReference>
<reference evidence="3" key="1">
    <citation type="submission" date="2019-03" db="EMBL/GenBank/DDBJ databases">
        <title>WGS assembly of Setaria viridis.</title>
        <authorList>
            <person name="Huang P."/>
            <person name="Jenkins J."/>
            <person name="Grimwood J."/>
            <person name="Barry K."/>
            <person name="Healey A."/>
            <person name="Mamidi S."/>
            <person name="Sreedasyam A."/>
            <person name="Shu S."/>
            <person name="Feldman M."/>
            <person name="Wu J."/>
            <person name="Yu Y."/>
            <person name="Chen C."/>
            <person name="Johnson J."/>
            <person name="Rokhsar D."/>
            <person name="Baxter I."/>
            <person name="Schmutz J."/>
            <person name="Brutnell T."/>
            <person name="Kellogg E."/>
        </authorList>
    </citation>
    <scope>NUCLEOTIDE SEQUENCE [LARGE SCALE GENOMIC DNA]</scope>
</reference>
<evidence type="ECO:0000256" key="1">
    <source>
        <dbReference type="SAM" id="SignalP"/>
    </source>
</evidence>
<dbReference type="EMBL" id="CM016559">
    <property type="protein sequence ID" value="TKW02402.1"/>
    <property type="molecule type" value="Genomic_DNA"/>
</dbReference>
<keyword evidence="1" id="KW-0732">Signal</keyword>
<feature type="signal peptide" evidence="1">
    <location>
        <begin position="1"/>
        <end position="24"/>
    </location>
</feature>
<dbReference type="Gramene" id="TKW02402">
    <property type="protein sequence ID" value="TKW02402"/>
    <property type="gene ID" value="SEVIR_8G241500v2"/>
</dbReference>
<dbReference type="AlphaFoldDB" id="A0A4U6TKV4"/>
<organism evidence="3 4">
    <name type="scientific">Setaria viridis</name>
    <name type="common">Green bristlegrass</name>
    <name type="synonym">Setaria italica subsp. viridis</name>
    <dbReference type="NCBI Taxonomy" id="4556"/>
    <lineage>
        <taxon>Eukaryota</taxon>
        <taxon>Viridiplantae</taxon>
        <taxon>Streptophyta</taxon>
        <taxon>Embryophyta</taxon>
        <taxon>Tracheophyta</taxon>
        <taxon>Spermatophyta</taxon>
        <taxon>Magnoliopsida</taxon>
        <taxon>Liliopsida</taxon>
        <taxon>Poales</taxon>
        <taxon>Poaceae</taxon>
        <taxon>PACMAD clade</taxon>
        <taxon>Panicoideae</taxon>
        <taxon>Panicodae</taxon>
        <taxon>Paniceae</taxon>
        <taxon>Cenchrinae</taxon>
        <taxon>Setaria</taxon>
    </lineage>
</organism>
<keyword evidence="4" id="KW-1185">Reference proteome</keyword>
<evidence type="ECO:0000259" key="2">
    <source>
        <dbReference type="Pfam" id="PF00304"/>
    </source>
</evidence>
<feature type="domain" description="Knottins-like" evidence="2">
    <location>
        <begin position="40"/>
        <end position="85"/>
    </location>
</feature>
<dbReference type="Pfam" id="PF00304">
    <property type="entry name" value="Gamma-thionin"/>
    <property type="match status" value="1"/>
</dbReference>
<proteinExistence type="predicted"/>
<dbReference type="InterPro" id="IPR003614">
    <property type="entry name" value="Knottins"/>
</dbReference>
<dbReference type="OMA" id="TRCTFET"/>
<name>A0A4U6TKV4_SETVI</name>
<gene>
    <name evidence="3" type="ORF">SEVIR_8G241500v2</name>
</gene>
<accession>A0A4U6TKV4</accession>
<dbReference type="InterPro" id="IPR036574">
    <property type="entry name" value="Scorpion_toxin-like_sf"/>
</dbReference>
<dbReference type="Proteomes" id="UP000298652">
    <property type="component" value="Chromosome 8"/>
</dbReference>
<feature type="chain" id="PRO_5020375732" description="Knottins-like domain-containing protein" evidence="1">
    <location>
        <begin position="25"/>
        <end position="99"/>
    </location>
</feature>